<organism evidence="1 2">
    <name type="scientific">Halocaridina rubra</name>
    <name type="common">Hawaiian red shrimp</name>
    <dbReference type="NCBI Taxonomy" id="373956"/>
    <lineage>
        <taxon>Eukaryota</taxon>
        <taxon>Metazoa</taxon>
        <taxon>Ecdysozoa</taxon>
        <taxon>Arthropoda</taxon>
        <taxon>Crustacea</taxon>
        <taxon>Multicrustacea</taxon>
        <taxon>Malacostraca</taxon>
        <taxon>Eumalacostraca</taxon>
        <taxon>Eucarida</taxon>
        <taxon>Decapoda</taxon>
        <taxon>Pleocyemata</taxon>
        <taxon>Caridea</taxon>
        <taxon>Atyoidea</taxon>
        <taxon>Atyidae</taxon>
        <taxon>Halocaridina</taxon>
    </lineage>
</organism>
<gene>
    <name evidence="1" type="ORF">SK128_008229</name>
</gene>
<evidence type="ECO:0000313" key="2">
    <source>
        <dbReference type="Proteomes" id="UP001381693"/>
    </source>
</evidence>
<reference evidence="1 2" key="1">
    <citation type="submission" date="2023-11" db="EMBL/GenBank/DDBJ databases">
        <title>Halocaridina rubra genome assembly.</title>
        <authorList>
            <person name="Smith C."/>
        </authorList>
    </citation>
    <scope>NUCLEOTIDE SEQUENCE [LARGE SCALE GENOMIC DNA]</scope>
    <source>
        <strain evidence="1">EP-1</strain>
        <tissue evidence="1">Whole</tissue>
    </source>
</reference>
<comment type="caution">
    <text evidence="1">The sequence shown here is derived from an EMBL/GenBank/DDBJ whole genome shotgun (WGS) entry which is preliminary data.</text>
</comment>
<keyword evidence="2" id="KW-1185">Reference proteome</keyword>
<dbReference type="EMBL" id="JAXCGZ010001888">
    <property type="protein sequence ID" value="KAK7085191.1"/>
    <property type="molecule type" value="Genomic_DNA"/>
</dbReference>
<sequence>MAANLHGLVHIDIPNNIEAALRYTDGGTCDSYFSVYHNHDGQQYSTGTILSLTQDMNPWAVEMNTTLNRDYYENLLEFAISFQSPIMDNPFVGTVMYNITSMTFDFEIEGGMEEKAVFSLSSLKKSDDHLNKFLGSAQFDSPWTDPVTLNISGNYDNEKINANFEFTSSLPTIHSFSVESSVNFVKPGEIKIHFLLTHDDVIALWALSQNFTSYGLVHKIEGSVNTVTVTYDFETTWDYFYAPVSASGHLALLNLMDHNLELSLSLKKAKGKFVSEVFGSWDDHTFKAGYTLDYSHPLKWKSDISVAIPGYDDVIIANISLNAINTFTNSDISMHITSPWTAEYELKFTSQASNDIVIYEVEILQAATHFLKVLLESHGLIDLPVSDLDLKLTSALFDDIHLKWQHNVETEKLFFLESAYGTSFFVQGKSQLKFSDDWFNQDFIFYKLATNITVSEPHLSFDMSLNLNSDSKGDFTFHFNEYSVSFLSDIFSGTIFQTEIIISDDIYKAELAYDKGGRNLLSEVVFKIVHNDADVVTSKLKLNSYYPQFDASLSFMYATQDNSTSHSGDLEVSAQLDYNYGIKGIARLTTNLEGFENYSLSIDTDLVCKDNEWSSFFVGQLQLNDDVFGIGGNVSLVLVKKILFEFGGHYNVIYEGIQDMKDSRFFFSLTKEVCTIKVAFLSGYEVPSWELFLIYKINEKKIKGHVILGAQEKYSLSSRLDTKIFTLDAEIEKTNGTNFKLLQGNVNWIFKPEKQLILINMNSDYDLIKKVTGKLTIRGLAAHLDMKVNEEVFSAMLRLIEASSKNPGKMQIKIDNKVYHPFSAVIDVEFLYDKEGFKIDLNIEFSGEKDWITANLNFGLPQSYLRFKTPFEDIENINLTLVAQRDEDYNLTLTLDVPQFCFKLSGVLDHRYAFSSVNILIDLECSGATKFEFLVKYNLEQPLTFNTKLDLNGDIIFDIEIACTLKRGDIDFKMEGSILKEYSLGLTFKFSWKKEEDVIVNLQIYEPSSNNTFFRTENIFSSKRSSIQMELLQDNSITFETSYGVSTKPLKLMIDSNYSHSLFGHNINIQFGANGNATKKAGHLDVQMSSDTFYDHVNFTSKYNTKKDVLEALFHIATPTGNADINGTYQFTRTKVLIVDMLSSLHTFQDYHYEVVYKPDRNKSLKFVSAQDDIKFEFMGEILSSESQVIKLMLDTPYKAFKGLNITFGYPKDTSGEISYVFYMSVQSNGDYYIIDARPSHHHSWKSGNLEINCFSPYDALRNTTLFLVFDLNNHMAVGIEGRRGRLGLNGLWKQVRSGLNIRVDLDMSYFGQGEFTLATEIPFDVYQTKLKLSRQKSNSDFVFQFGLGEAFRNGLFNLILIDMNSNAGNKTYSFSYNYNRKLNINGQFGPWEAMVGLELYGYPNSFMSGKFEINTNVQNYISIEGTWDISHRGSIYNAQLQVDINKKGLIILDGTFDTQANYAATPWDSVKLDILFESPFTLSHHIHAEYQLRILTFSASYQYGLDTFYINAGAIIHPTFGTVTFMGKIPVYGFSSFDLKVKYTLTDSKSSTLMISVEETVFETSFEVTARGLDGSFKLALSSPYFNPVSAKLTWSQSFSSVFLEINVSYGIVKGNAKMTLEYSDTFANFNLDIITPFDGASKVAVRAKYDIADVSKMFASLSLGVDLHSIDLKGDFTVRKEKASLNINGSLSFFGISGNFGIELKKNKDTYEISLNGNIAGLKPFTFDVSLDIYHLHFSWTYDAKKILLAAVDYENTNIIFNWDKYNYFNLTAYRQALKYGHEFGLKFVNQDEQTVSLYASYIFNKGHKLNLSINSSLTDPVVLRAVYTGNNININLSYGERVFNFSSKFIFNPNDSKGTITLNFDSTDDPQSTLVVNAFYDLRAFIQGDMTSTKNLTYFSFEWGEKVDFSLQGMRNPKQLKLHMDMKMPFKFLPKLRAGFEWELSSDVSEVHFGLKSYLEWSQKVAFAGQAKFARDMRYADIKGIITTPLSLFEEVAAGVVWKENRAEALISYNKAKWRLSCDYSLSPFSTNVILETPISGYETITFNAALADLSLKFELFFEFTWPEAKAVSLQISLERLKLEIGIITPWTPFKNVLLFASLMTESEEVVMSATLQWDERRASATVALSPLRYEVSGKYYFQAEEIAFAKGEVAILNREIQADAVIKTPLESLKLLNVSFHLDVIRSFSFKANLNDVECSIVGVFTPENMKVSGVAPFLGNLSWNLETKRSWEELRAYATFVPSETDNLVNVSFSYKYEYYPFSVKSVFEVKGDETLAYVELDLQEIWRISVDVLGNTIDVKITVPSRDETNVYIHFESNDLELESCTLDIIGKYGKFWEFLNINSTLSFKIRDQFLSRHELVLLVTNDLRYFTADFELFSDYLSEPFHVKIKIPLFNVFTEEGVIELSQSSGGKVVYQLLYKTLLPSRWLIYREIVITTLDWTSSLSIELARDALKIMVSYPDAIKAHVLRLTWTDDLNPERFVLGVEVISPYLDKGQYKFDVRFSLRGKVHFKIESELIFGTKRTVLKGLLHYNRRQQEMRFETQLTSDWFGDHSADFSIDWERDILVNGKLQLLEVEHSLSITISIEDFMMDITLVSPFLAQKTILITAKLEQGESGYIVEGKYTDMENNFTLRGKLESYGINYYSASANVAHNGKDIFEMSSTFYAEDPLIKFKFGINSVVTELNTNVVFEYDDNARQRFMSFIFHNAYLLNEDIELSVVSDREWNRPQSLYFKYNHIYIELLSSFSDSNTRVTASVRYTYKTIHIEYSLEDFGKKADILIITPFTFLQKLQMSYDIESDDKYFYFKYRREDEPIEFSSHLSIDDVMGRAIGLELRTPFKGYEKFIIFSPQFNKNNDRNFIALLEYPGGKIGFSLIADVKSWYNTNMLVALYLPFEDYEVFSFQFVVTDPKYAVEARVGKFGFTFSIMVDVVADNDIIELKIRLNEYAFTLQLKQLALGHMTHRLEYGIHMDFKLHDLLFDINQLDFEVKYFVGERIQFLAKSDKEEYLNLHYGWNWHQVITIATPKWYPGYFHVNFESKDDLDDYRIELGLSPGILSDNQDYWDTYGFQVHQDILEGGRHLLLSVEGFGSQFSLEGAAAVTALHLNKTLIFELNHRKLGYEILFQRQPGFLSDVYIEDVFLLFPNQTVHLNTSAETSSRQFDLNSRFTWNEHDIDMPPITLRVIYDDKSLFDQQDHHLMAIFRHPDIKEITFQGNVTKFFDASLNGLGEFIDYNVPEKTILLILNVDPVTHDEGQTIQLNLSQPYSNFSLNFDAQIIKSIFHQADYEFRYWSASKEKHEELFISTVSNSTENGSAFTIDILSPENDWGFSYDGSYFASESKAGFYVQEISKEYNDYWVFEVNLNRYLPQLEAMLHIGQENEDPYETGRIRVGMHNPLDMGAIIDHQRFGVWEKDGELGLNLKTKSFINYILRDQDVLQFLLKYDPSLDYYDDDFLQRLFSPADQILDVWKRDMNSTLSALIDWGSQELPLLAEALVNQDTLDSIWSREDSNFEYLMTDFNTGIADTYDDVVTMWTSVLLPAWEASYNFVTKWGCRVTSEFRS</sequence>
<name>A0AAN9A8T5_HALRR</name>
<evidence type="ECO:0000313" key="1">
    <source>
        <dbReference type="EMBL" id="KAK7085191.1"/>
    </source>
</evidence>
<proteinExistence type="predicted"/>
<dbReference type="Proteomes" id="UP001381693">
    <property type="component" value="Unassembled WGS sequence"/>
</dbReference>
<protein>
    <submittedName>
        <fullName evidence="1">Uncharacterized protein</fullName>
    </submittedName>
</protein>
<accession>A0AAN9A8T5</accession>